<dbReference type="GO" id="GO:0016831">
    <property type="term" value="F:carboxy-lyase activity"/>
    <property type="evidence" value="ECO:0007669"/>
    <property type="project" value="UniProtKB-KW"/>
</dbReference>
<evidence type="ECO:0000256" key="1">
    <source>
        <dbReference type="ARBA" id="ARBA00001933"/>
    </source>
</evidence>
<dbReference type="PANTHER" id="PTHR45677">
    <property type="entry name" value="GLUTAMATE DECARBOXYLASE-RELATED"/>
    <property type="match status" value="1"/>
</dbReference>
<feature type="region of interest" description="Disordered" evidence="9">
    <location>
        <begin position="1"/>
        <end position="38"/>
    </location>
</feature>
<sequence length="516" mass="57458">MENGHSVSNGITNGHAIKKKKENGHVITNGANGTNGNCPESSHHFLTQLFETMVSEGIDKANDRKNKIVEFKHPKELEQILDLDLKDATSDDRLLSICSDVIKYSVKTGHPRFFNQLFGGLDEYTLGGSWLTETLNTSQYTFEVAPVFILIEQCVIKKMLGLAGFDDGDGIFCPGGSISNMYALNVARYQRFPDVKLKGMHALPKICVLTSEKGHYSIKKGAAFLGIGMENVIPVKTDNQGRMSPTALETAIQECQRKEMVPYLVNATGGSTVLGAYDPLDEIATICQKYGIWLHVDGAWGASVLLSKNHKGLMKGIERADSLTWNPHKMMGANLQASVFLTKHKSVLLDAHAANAKYLFQQDKFYDVSYDTGDKSVQCGRKVDALKVWTMWKAKGDTGMAADIDNLFTCSKYLAQLVTSTEGFRLVQEPQCTNVCFWYIPKRFRGKEETQEWWQELGKVAPEIKKKMVERGTLLIGYQPDGDLVNFFRMVLSNMAVTKSDMNFVVEEIARLGSDL</sequence>
<accession>A0A0A8J1X6</accession>
<dbReference type="FunFam" id="3.40.640.10:FF:000016">
    <property type="entry name" value="Glutamate decarboxylase like 1"/>
    <property type="match status" value="1"/>
</dbReference>
<evidence type="ECO:0000256" key="4">
    <source>
        <dbReference type="ARBA" id="ARBA00022793"/>
    </source>
</evidence>
<name>A0A0A8J1X6_9BIVA</name>
<dbReference type="CDD" id="cd06450">
    <property type="entry name" value="DOPA_deC_like"/>
    <property type="match status" value="1"/>
</dbReference>
<dbReference type="InterPro" id="IPR002129">
    <property type="entry name" value="PyrdxlP-dep_de-COase"/>
</dbReference>
<dbReference type="GO" id="GO:0005737">
    <property type="term" value="C:cytoplasm"/>
    <property type="evidence" value="ECO:0007669"/>
    <property type="project" value="TreeGrafter"/>
</dbReference>
<dbReference type="InterPro" id="IPR015421">
    <property type="entry name" value="PyrdxlP-dep_Trfase_major"/>
</dbReference>
<protein>
    <submittedName>
        <fullName evidence="10">Cysteine sulfinic Acid Decarboxylase</fullName>
    </submittedName>
</protein>
<dbReference type="InterPro" id="IPR015424">
    <property type="entry name" value="PyrdxlP-dep_Trfase"/>
</dbReference>
<comment type="cofactor">
    <cofactor evidence="1 7 8">
        <name>pyridoxal 5'-phosphate</name>
        <dbReference type="ChEBI" id="CHEBI:597326"/>
    </cofactor>
</comment>
<dbReference type="Pfam" id="PF00282">
    <property type="entry name" value="Pyridoxal_deC"/>
    <property type="match status" value="1"/>
</dbReference>
<comment type="subunit">
    <text evidence="3">Homodimer.</text>
</comment>
<evidence type="ECO:0000256" key="9">
    <source>
        <dbReference type="SAM" id="MobiDB-lite"/>
    </source>
</evidence>
<proteinExistence type="evidence at transcript level"/>
<evidence type="ECO:0000256" key="8">
    <source>
        <dbReference type="RuleBase" id="RU000382"/>
    </source>
</evidence>
<comment type="similarity">
    <text evidence="2 8">Belongs to the group II decarboxylase family.</text>
</comment>
<dbReference type="EMBL" id="AB970772">
    <property type="protein sequence ID" value="BAQ00225.1"/>
    <property type="molecule type" value="mRNA"/>
</dbReference>
<gene>
    <name evidence="10" type="primary">CSAD</name>
</gene>
<reference evidence="10" key="1">
    <citation type="journal article" date="2014" name="Amino Acids">
        <title>Cysteine dioxygenase and cysteine sulfinate decarboxylase genes of the deep-sea mussel Bathymodiolus septemdierum: possible involvement in hypotaurine synthesis and adaptation to hydrogen sulfide.</title>
        <authorList>
            <person name="Nagasaki T."/>
            <person name="Hongo Y."/>
            <person name="Koito T."/>
            <person name="Nakamura-Kusakabe I."/>
            <person name="Shimamura S."/>
            <person name="Takaki Y."/>
            <person name="Yoshida Y."/>
            <person name="Maruyama T."/>
            <person name="Inoue K."/>
        </authorList>
    </citation>
    <scope>NUCLEOTIDE SEQUENCE</scope>
    <source>
        <tissue evidence="10">Gill</tissue>
    </source>
</reference>
<evidence type="ECO:0000313" key="10">
    <source>
        <dbReference type="EMBL" id="BAQ00225.1"/>
    </source>
</evidence>
<dbReference type="GO" id="GO:0019752">
    <property type="term" value="P:carboxylic acid metabolic process"/>
    <property type="evidence" value="ECO:0007669"/>
    <property type="project" value="InterPro"/>
</dbReference>
<dbReference type="PROSITE" id="PS00392">
    <property type="entry name" value="DDC_GAD_HDC_YDC"/>
    <property type="match status" value="1"/>
</dbReference>
<dbReference type="SUPFAM" id="SSF53383">
    <property type="entry name" value="PLP-dependent transferases"/>
    <property type="match status" value="1"/>
</dbReference>
<feature type="compositionally biased region" description="Polar residues" evidence="9">
    <location>
        <begin position="29"/>
        <end position="38"/>
    </location>
</feature>
<organism evidence="10">
    <name type="scientific">Bathymodiolus septemdierum</name>
    <dbReference type="NCBI Taxonomy" id="220392"/>
    <lineage>
        <taxon>Eukaryota</taxon>
        <taxon>Metazoa</taxon>
        <taxon>Spiralia</taxon>
        <taxon>Lophotrochozoa</taxon>
        <taxon>Mollusca</taxon>
        <taxon>Bivalvia</taxon>
        <taxon>Autobranchia</taxon>
        <taxon>Pteriomorphia</taxon>
        <taxon>Mytilida</taxon>
        <taxon>Mytiloidea</taxon>
        <taxon>Mytilidae</taxon>
        <taxon>Bathymodiolinae</taxon>
        <taxon>Bathymodiolus</taxon>
    </lineage>
</organism>
<dbReference type="GO" id="GO:0030170">
    <property type="term" value="F:pyridoxal phosphate binding"/>
    <property type="evidence" value="ECO:0007669"/>
    <property type="project" value="InterPro"/>
</dbReference>
<dbReference type="AlphaFoldDB" id="A0A0A8J1X6"/>
<keyword evidence="5 7" id="KW-0663">Pyridoxal phosphate</keyword>
<evidence type="ECO:0000256" key="7">
    <source>
        <dbReference type="PIRSR" id="PIRSR602129-50"/>
    </source>
</evidence>
<dbReference type="PANTHER" id="PTHR45677:SF8">
    <property type="entry name" value="CYSTEINE SULFINIC ACID DECARBOXYLASE"/>
    <property type="match status" value="1"/>
</dbReference>
<feature type="compositionally biased region" description="Polar residues" evidence="9">
    <location>
        <begin position="1"/>
        <end position="12"/>
    </location>
</feature>
<dbReference type="Gene3D" id="3.40.640.10">
    <property type="entry name" value="Type I PLP-dependent aspartate aminotransferase-like (Major domain)"/>
    <property type="match status" value="1"/>
</dbReference>
<feature type="modified residue" description="N6-(pyridoxal phosphate)lysine" evidence="7">
    <location>
        <position position="329"/>
    </location>
</feature>
<dbReference type="InterPro" id="IPR021115">
    <property type="entry name" value="Pyridoxal-P_BS"/>
</dbReference>
<evidence type="ECO:0000256" key="5">
    <source>
        <dbReference type="ARBA" id="ARBA00022898"/>
    </source>
</evidence>
<keyword evidence="6 8" id="KW-0456">Lyase</keyword>
<evidence type="ECO:0000256" key="6">
    <source>
        <dbReference type="ARBA" id="ARBA00023239"/>
    </source>
</evidence>
<evidence type="ECO:0000256" key="2">
    <source>
        <dbReference type="ARBA" id="ARBA00009533"/>
    </source>
</evidence>
<dbReference type="Gene3D" id="3.90.1150.170">
    <property type="match status" value="1"/>
</dbReference>
<keyword evidence="4" id="KW-0210">Decarboxylase</keyword>
<evidence type="ECO:0000256" key="3">
    <source>
        <dbReference type="ARBA" id="ARBA00011738"/>
    </source>
</evidence>
<dbReference type="BRENDA" id="4.1.1.29">
    <property type="organism ID" value="15866"/>
</dbReference>